<organism evidence="1 2">
    <name type="scientific">Rossellomorea pakistanensis</name>
    <dbReference type="NCBI Taxonomy" id="992288"/>
    <lineage>
        <taxon>Bacteria</taxon>
        <taxon>Bacillati</taxon>
        <taxon>Bacillota</taxon>
        <taxon>Bacilli</taxon>
        <taxon>Bacillales</taxon>
        <taxon>Bacillaceae</taxon>
        <taxon>Rossellomorea</taxon>
    </lineage>
</organism>
<comment type="caution">
    <text evidence="1">The sequence shown here is derived from an EMBL/GenBank/DDBJ whole genome shotgun (WGS) entry which is preliminary data.</text>
</comment>
<dbReference type="RefSeq" id="WP_205173396.1">
    <property type="nucleotide sequence ID" value="NZ_JAFBDZ010000002.1"/>
</dbReference>
<accession>A0ABS2NEI3</accession>
<name>A0ABS2NEI3_9BACI</name>
<dbReference type="Gene3D" id="1.10.340.20">
    <property type="entry name" value="Apc36109-like domain"/>
    <property type="match status" value="1"/>
</dbReference>
<protein>
    <recommendedName>
        <fullName evidence="3">DUF1871 domain-containing protein</fullName>
    </recommendedName>
</protein>
<sequence>MEQNMRATNEMLFITLQEWDPFSIGKEGYDTEIADSIAAVHRMDHPNELAKKIQEIYEFSFEEWIPMESCLKVAYKLIEIKNTGSCSL</sequence>
<dbReference type="InterPro" id="IPR015053">
    <property type="entry name" value="DUF1871"/>
</dbReference>
<gene>
    <name evidence="1" type="ORF">JOC86_002800</name>
</gene>
<evidence type="ECO:0008006" key="3">
    <source>
        <dbReference type="Google" id="ProtNLM"/>
    </source>
</evidence>
<evidence type="ECO:0000313" key="1">
    <source>
        <dbReference type="EMBL" id="MBM7586258.1"/>
    </source>
</evidence>
<dbReference type="InterPro" id="IPR023162">
    <property type="entry name" value="Apc36109-like_dom_sf"/>
</dbReference>
<dbReference type="SUPFAM" id="SSF116922">
    <property type="entry name" value="YugE-like"/>
    <property type="match status" value="1"/>
</dbReference>
<keyword evidence="2" id="KW-1185">Reference proteome</keyword>
<dbReference type="Pfam" id="PF08958">
    <property type="entry name" value="DUF1871"/>
    <property type="match status" value="1"/>
</dbReference>
<proteinExistence type="predicted"/>
<dbReference type="EMBL" id="JAFBDZ010000002">
    <property type="protein sequence ID" value="MBM7586258.1"/>
    <property type="molecule type" value="Genomic_DNA"/>
</dbReference>
<evidence type="ECO:0000313" key="2">
    <source>
        <dbReference type="Proteomes" id="UP001646157"/>
    </source>
</evidence>
<reference evidence="1 2" key="1">
    <citation type="submission" date="2021-01" db="EMBL/GenBank/DDBJ databases">
        <title>Genomic Encyclopedia of Type Strains, Phase IV (KMG-IV): sequencing the most valuable type-strain genomes for metagenomic binning, comparative biology and taxonomic classification.</title>
        <authorList>
            <person name="Goeker M."/>
        </authorList>
    </citation>
    <scope>NUCLEOTIDE SEQUENCE [LARGE SCALE GENOMIC DNA]</scope>
    <source>
        <strain evidence="1 2">DSM 24834</strain>
    </source>
</reference>
<dbReference type="Proteomes" id="UP001646157">
    <property type="component" value="Unassembled WGS sequence"/>
</dbReference>